<dbReference type="SUPFAM" id="SSF53756">
    <property type="entry name" value="UDP-Glycosyltransferase/glycogen phosphorylase"/>
    <property type="match status" value="1"/>
</dbReference>
<dbReference type="Gene3D" id="3.90.550.10">
    <property type="entry name" value="Spore Coat Polysaccharide Biosynthesis Protein SpsA, Chain A"/>
    <property type="match status" value="1"/>
</dbReference>
<sequence>MTLLEAMSYGIPCISSDCMSGPRDMIKPGINGELYAPGAIDDFVGHLNQVISGEVQYQHAIIPGTIERFYDMLYFKILKMRYSRNYKSDHYEQKIFEEEVIQQTLDYNYTQHSDANKLNIAYGIDKNFLFGCGVSIASILLANPAKALAFHVFTDSFGPEDRQRFEALAKQYATQIIIYLIDCERLKSLPSTKNWTYATYFRFIIADYFSDKTDKVLYLDADIACKGSIQKLIDLNFAENEIAAVVAEGELEWWTKRSVSLATPGLVSGYFNAGFILINIPLWTAENISKKAIEMLKDPEVVQRITHLDQDVLNILLVNKARFVDKNFNTQFSLNYELKDSVINPVNADTVFVHYIGPTKPWHSWGAYPVSQYFLQAKLNSPWSDYALLNPVTSHQLRYAAKHMFNQKRYTSGIAYYIAYFKRKLLE</sequence>
<dbReference type="GO" id="GO:0008918">
    <property type="term" value="F:lipopolysaccharide 3-alpha-galactosyltransferase activity"/>
    <property type="evidence" value="ECO:0007669"/>
    <property type="project" value="UniProtKB-EC"/>
</dbReference>
<dbReference type="EC" id="2.4.1.44" evidence="11"/>
<dbReference type="PANTHER" id="PTHR13778">
    <property type="entry name" value="GLYCOSYLTRANSFERASE 8 DOMAIN-CONTAINING PROTEIN"/>
    <property type="match status" value="1"/>
</dbReference>
<feature type="domain" description="Glycosyl transferase family 1" evidence="9">
    <location>
        <begin position="1"/>
        <end position="61"/>
    </location>
</feature>
<dbReference type="Pfam" id="PF01501">
    <property type="entry name" value="Glyco_transf_8"/>
    <property type="match status" value="1"/>
</dbReference>
<dbReference type="InterPro" id="IPR029044">
    <property type="entry name" value="Nucleotide-diphossugar_trans"/>
</dbReference>
<evidence type="ECO:0000259" key="10">
    <source>
        <dbReference type="Pfam" id="PF08437"/>
    </source>
</evidence>
<keyword evidence="8" id="KW-0448">Lipopolysaccharide biosynthesis</keyword>
<evidence type="ECO:0000256" key="6">
    <source>
        <dbReference type="ARBA" id="ARBA00022723"/>
    </source>
</evidence>
<dbReference type="InterPro" id="IPR001296">
    <property type="entry name" value="Glyco_trans_1"/>
</dbReference>
<evidence type="ECO:0000256" key="5">
    <source>
        <dbReference type="ARBA" id="ARBA00022679"/>
    </source>
</evidence>
<dbReference type="Pfam" id="PF08437">
    <property type="entry name" value="Glyco_transf_8C"/>
    <property type="match status" value="1"/>
</dbReference>
<organism evidence="11 12">
    <name type="scientific">Salmonella enterica subsp. arizonae</name>
    <dbReference type="NCBI Taxonomy" id="59203"/>
    <lineage>
        <taxon>Bacteria</taxon>
        <taxon>Pseudomonadati</taxon>
        <taxon>Pseudomonadota</taxon>
        <taxon>Gammaproteobacteria</taxon>
        <taxon>Enterobacterales</taxon>
        <taxon>Enterobacteriaceae</taxon>
        <taxon>Salmonella</taxon>
    </lineage>
</organism>
<keyword evidence="5 11" id="KW-0808">Transferase</keyword>
<evidence type="ECO:0000313" key="12">
    <source>
        <dbReference type="Proteomes" id="UP000254124"/>
    </source>
</evidence>
<evidence type="ECO:0000256" key="7">
    <source>
        <dbReference type="ARBA" id="ARBA00022842"/>
    </source>
</evidence>
<comment type="similarity">
    <text evidence="3">Belongs to the glycosyltransferase 8 family.</text>
</comment>
<dbReference type="Pfam" id="PF00534">
    <property type="entry name" value="Glycos_transf_1"/>
    <property type="match status" value="1"/>
</dbReference>
<feature type="domain" description="Glycosyl transferase family 8 C-terminal" evidence="10">
    <location>
        <begin position="368"/>
        <end position="424"/>
    </location>
</feature>
<keyword evidence="6" id="KW-0479">Metal-binding</keyword>
<dbReference type="NCBIfam" id="NF011718">
    <property type="entry name" value="PRK15171.1"/>
    <property type="match status" value="1"/>
</dbReference>
<dbReference type="SUPFAM" id="SSF53448">
    <property type="entry name" value="Nucleotide-diphospho-sugar transferases"/>
    <property type="match status" value="1"/>
</dbReference>
<dbReference type="Gene3D" id="3.40.50.2000">
    <property type="entry name" value="Glycogen Phosphorylase B"/>
    <property type="match status" value="1"/>
</dbReference>
<proteinExistence type="inferred from homology"/>
<gene>
    <name evidence="11" type="primary">waaI</name>
    <name evidence="11" type="ORF">NCTC7295_00134</name>
</gene>
<evidence type="ECO:0000259" key="9">
    <source>
        <dbReference type="Pfam" id="PF00534"/>
    </source>
</evidence>
<dbReference type="GO" id="GO:0008919">
    <property type="term" value="F:lipopolysaccharide glucosyltransferase I activity"/>
    <property type="evidence" value="ECO:0007669"/>
    <property type="project" value="UniProtKB-EC"/>
</dbReference>
<dbReference type="CDD" id="cd04194">
    <property type="entry name" value="GT8_A4GalT_like"/>
    <property type="match status" value="1"/>
</dbReference>
<comment type="cofactor">
    <cofactor evidence="1">
        <name>Mg(2+)</name>
        <dbReference type="ChEBI" id="CHEBI:18420"/>
    </cofactor>
</comment>
<dbReference type="AlphaFoldDB" id="A0A379RXW8"/>
<reference evidence="11 12" key="1">
    <citation type="submission" date="2018-06" db="EMBL/GenBank/DDBJ databases">
        <authorList>
            <consortium name="Pathogen Informatics"/>
            <person name="Doyle S."/>
        </authorList>
    </citation>
    <scope>NUCLEOTIDE SEQUENCE [LARGE SCALE GENOMIC DNA]</scope>
    <source>
        <strain evidence="11 12">NCTC7295</strain>
    </source>
</reference>
<comment type="pathway">
    <text evidence="2">Bacterial outer membrane biogenesis; LPS core biosynthesis.</text>
</comment>
<evidence type="ECO:0000256" key="8">
    <source>
        <dbReference type="ARBA" id="ARBA00022985"/>
    </source>
</evidence>
<dbReference type="EMBL" id="UGWZ01000001">
    <property type="protein sequence ID" value="SUG12600.1"/>
    <property type="molecule type" value="Genomic_DNA"/>
</dbReference>
<dbReference type="InterPro" id="IPR050748">
    <property type="entry name" value="Glycosyltrans_8_dom-fam"/>
</dbReference>
<keyword evidence="4 11" id="KW-0328">Glycosyltransferase</keyword>
<dbReference type="InterPro" id="IPR002495">
    <property type="entry name" value="Glyco_trans_8"/>
</dbReference>
<dbReference type="PANTHER" id="PTHR13778:SF47">
    <property type="entry name" value="LIPOPOLYSACCHARIDE 1,3-GALACTOSYLTRANSFERASE"/>
    <property type="match status" value="1"/>
</dbReference>
<evidence type="ECO:0000313" key="11">
    <source>
        <dbReference type="EMBL" id="SUG12600.1"/>
    </source>
</evidence>
<evidence type="ECO:0000256" key="3">
    <source>
        <dbReference type="ARBA" id="ARBA00006351"/>
    </source>
</evidence>
<dbReference type="GO" id="GO:0046872">
    <property type="term" value="F:metal ion binding"/>
    <property type="evidence" value="ECO:0007669"/>
    <property type="project" value="UniProtKB-KW"/>
</dbReference>
<dbReference type="Proteomes" id="UP000254124">
    <property type="component" value="Unassembled WGS sequence"/>
</dbReference>
<keyword evidence="7" id="KW-0460">Magnesium</keyword>
<dbReference type="EC" id="2.4.1.58" evidence="11"/>
<evidence type="ECO:0000256" key="2">
    <source>
        <dbReference type="ARBA" id="ARBA00004713"/>
    </source>
</evidence>
<evidence type="ECO:0000256" key="1">
    <source>
        <dbReference type="ARBA" id="ARBA00001946"/>
    </source>
</evidence>
<protein>
    <submittedName>
        <fullName evidence="11">Lipopolysaccharide 1,3-galactosyltransferase</fullName>
        <ecNumber evidence="11">2.4.1.44</ecNumber>
        <ecNumber evidence="11">2.4.1.58</ecNumber>
    </submittedName>
</protein>
<evidence type="ECO:0000256" key="4">
    <source>
        <dbReference type="ARBA" id="ARBA00022676"/>
    </source>
</evidence>
<name>A0A379RXW8_SALER</name>
<accession>A0A379RXW8</accession>
<dbReference type="InterPro" id="IPR013645">
    <property type="entry name" value="Glyco_transf_8N"/>
</dbReference>